<keyword evidence="3" id="KW-1185">Reference proteome</keyword>
<evidence type="ECO:0000313" key="2">
    <source>
        <dbReference type="EMBL" id="MDP9500863.1"/>
    </source>
</evidence>
<protein>
    <submittedName>
        <fullName evidence="2">Inorganic triphosphatase</fullName>
    </submittedName>
</protein>
<reference evidence="2 3" key="1">
    <citation type="submission" date="2022-12" db="EMBL/GenBank/DDBJ databases">
        <title>Genome sequence of Pasteurellaceae Bisgaard Taxon 45.</title>
        <authorList>
            <person name="Foggin C."/>
            <person name="Rosen L.E."/>
            <person name="Henton M."/>
            <person name="Buys A."/>
            <person name="Floyd T."/>
            <person name="Turner A.D."/>
            <person name="Tarbin J."/>
            <person name="Lloyd A.S."/>
            <person name="Chaitezvi C."/>
            <person name="Ellis R.J."/>
            <person name="Roberts H.C."/>
            <person name="Dastjerdi A."/>
            <person name="Nunez A."/>
            <person name="Van Vliet A.H."/>
            <person name="Steinbach F."/>
        </authorList>
    </citation>
    <scope>NUCLEOTIDE SEQUENCE [LARGE SCALE GENOMIC DNA]</scope>
    <source>
        <strain evidence="2 3">VF20HR</strain>
    </source>
</reference>
<dbReference type="SUPFAM" id="SSF55154">
    <property type="entry name" value="CYTH-like phosphatases"/>
    <property type="match status" value="1"/>
</dbReference>
<feature type="domain" description="CYTH" evidence="1">
    <location>
        <begin position="2"/>
        <end position="201"/>
    </location>
</feature>
<proteinExistence type="predicted"/>
<dbReference type="Pfam" id="PF01928">
    <property type="entry name" value="CYTH"/>
    <property type="match status" value="1"/>
</dbReference>
<dbReference type="PROSITE" id="PS51707">
    <property type="entry name" value="CYTH"/>
    <property type="match status" value="1"/>
</dbReference>
<dbReference type="SMART" id="SM01118">
    <property type="entry name" value="CYTH"/>
    <property type="match status" value="1"/>
</dbReference>
<accession>A0ABT9KFN7</accession>
<dbReference type="PANTHER" id="PTHR39569:SF1">
    <property type="entry name" value="INORGANIC TRIPHOSPHATASE"/>
    <property type="match status" value="1"/>
</dbReference>
<gene>
    <name evidence="2" type="ORF">O7M46_07805</name>
</gene>
<dbReference type="EMBL" id="JAQAHH010000008">
    <property type="protein sequence ID" value="MDP9500863.1"/>
    <property type="molecule type" value="Genomic_DNA"/>
</dbReference>
<dbReference type="InterPro" id="IPR033469">
    <property type="entry name" value="CYTH-like_dom_sf"/>
</dbReference>
<dbReference type="InterPro" id="IPR023577">
    <property type="entry name" value="CYTH_domain"/>
</dbReference>
<dbReference type="CDD" id="cd07756">
    <property type="entry name" value="CYTH-like_Pase_CHAD"/>
    <property type="match status" value="1"/>
</dbReference>
<organism evidence="2 3">
    <name type="scientific">Bisgaard Taxon 45</name>
    <dbReference type="NCBI Taxonomy" id="304289"/>
    <lineage>
        <taxon>Bacteria</taxon>
        <taxon>Pseudomonadati</taxon>
        <taxon>Pseudomonadota</taxon>
        <taxon>Gammaproteobacteria</taxon>
        <taxon>Pasteurellales</taxon>
        <taxon>Pasteurellaceae</taxon>
    </lineage>
</organism>
<comment type="caution">
    <text evidence="2">The sequence shown here is derived from an EMBL/GenBank/DDBJ whole genome shotgun (WGS) entry which is preliminary data.</text>
</comment>
<sequence length="356" mass="41150">MGNEVELKLAVTPHFADILRQELTNFRMLAHNTAFLGNCYYDTADQLLAKQKMGLRVRQENQQYTLTLKTDGEVHAGLHIRPEYNVSLPDANPNMALLVEQYALSLPNSEQWQLVPVFSTDFERESWLVECGNGTTIEVAFDQGKIVAGEKQMPICEVEFELKSGRTVDLLRFVQTLTLEKDVRLSSASKAKRGYLLANSARPSPINWLDKWREFLESEQNHSNALATLRALFRLEQALIEETFTIGSDYFALDFLRTVERIGAFFNLYHYYVEQAKLLENVLNQQVKQDEFEAEQEYLTNLLDSNHMLLQQVREIIQLHSERKDNRLALDKLMALLQTGHYVNRMIYFTFLTLGE</sequence>
<evidence type="ECO:0000259" key="1">
    <source>
        <dbReference type="PROSITE" id="PS51707"/>
    </source>
</evidence>
<dbReference type="InterPro" id="IPR039013">
    <property type="entry name" value="YgiF"/>
</dbReference>
<evidence type="ECO:0000313" key="3">
    <source>
        <dbReference type="Proteomes" id="UP001224083"/>
    </source>
</evidence>
<name>A0ABT9KFN7_9PAST</name>
<dbReference type="Proteomes" id="UP001224083">
    <property type="component" value="Unassembled WGS sequence"/>
</dbReference>
<dbReference type="Gene3D" id="2.40.320.10">
    <property type="entry name" value="Hypothetical Protein Pfu-838710-001"/>
    <property type="match status" value="1"/>
</dbReference>
<dbReference type="PANTHER" id="PTHR39569">
    <property type="entry name" value="INORGANIC TRIPHOSPHATASE"/>
    <property type="match status" value="1"/>
</dbReference>